<dbReference type="PIRSF" id="PIRSF003092">
    <property type="entry name" value="MinD"/>
    <property type="match status" value="1"/>
</dbReference>
<dbReference type="Gene3D" id="3.40.50.300">
    <property type="entry name" value="P-loop containing nucleotide triphosphate hydrolases"/>
    <property type="match status" value="1"/>
</dbReference>
<sequence>MKDQAESLRIKLQQKRSSTNHTTSIAVISGKGGVGKSNLSLNFALSLKQQGKSVLLFDMDIGMGNIDILMGVTSQHTVVDMLDNQLPINEIIQEGSNGLAYISGGSGLSSIFTMEFEKIDRFFEQLQLVLPQYEYVIFDMGAGMTNESLQFLIAMDEIFIVTTPEPTSITDAYAAMKYIYSFNNTIPYYLVVNRAQSENEGKQTLQRLSNVVSRFLNKETIQLGILPDDKTVSKAVSHQTPYILYSPKSMISRAIESLTSRYLENTPYNEGLEMRYSFITKLKRLIER</sequence>
<dbReference type="Pfam" id="PF10609">
    <property type="entry name" value="ParA"/>
    <property type="match status" value="1"/>
</dbReference>
<dbReference type="InterPro" id="IPR027417">
    <property type="entry name" value="P-loop_NTPase"/>
</dbReference>
<keyword evidence="1" id="KW-0547">Nucleotide-binding</keyword>
<dbReference type="PANTHER" id="PTHR43384:SF4">
    <property type="entry name" value="CELLULOSE BIOSYNTHESIS PROTEIN BCSQ-RELATED"/>
    <property type="match status" value="1"/>
</dbReference>
<dbReference type="InterPro" id="IPR033756">
    <property type="entry name" value="YlxH/NBP35"/>
</dbReference>
<evidence type="ECO:0000313" key="3">
    <source>
        <dbReference type="EMBL" id="MBE4908710.1"/>
    </source>
</evidence>
<dbReference type="InterPro" id="IPR033875">
    <property type="entry name" value="FlhG"/>
</dbReference>
<reference evidence="3 4" key="1">
    <citation type="submission" date="2020-10" db="EMBL/GenBank/DDBJ databases">
        <title>Bacillus sp. HD4P25, an endophyte from a halophyte.</title>
        <authorList>
            <person name="Sun J.-Q."/>
        </authorList>
    </citation>
    <scope>NUCLEOTIDE SEQUENCE [LARGE SCALE GENOMIC DNA]</scope>
    <source>
        <strain evidence="3 4">YIM 93174</strain>
    </source>
</reference>
<evidence type="ECO:0000256" key="2">
    <source>
        <dbReference type="ARBA" id="ARBA00022840"/>
    </source>
</evidence>
<evidence type="ECO:0000256" key="1">
    <source>
        <dbReference type="ARBA" id="ARBA00022741"/>
    </source>
</evidence>
<dbReference type="InterPro" id="IPR025501">
    <property type="entry name" value="MinD_FleN"/>
</dbReference>
<dbReference type="PANTHER" id="PTHR43384">
    <property type="entry name" value="SEPTUM SITE-DETERMINING PROTEIN MIND HOMOLOG, CHLOROPLASTIC-RELATED"/>
    <property type="match status" value="1"/>
</dbReference>
<dbReference type="RefSeq" id="WP_193536626.1">
    <property type="nucleotide sequence ID" value="NZ_JADCLJ010000020.1"/>
</dbReference>
<organism evidence="3 4">
    <name type="scientific">Litchfieldia luteola</name>
    <dbReference type="NCBI Taxonomy" id="682179"/>
    <lineage>
        <taxon>Bacteria</taxon>
        <taxon>Bacillati</taxon>
        <taxon>Bacillota</taxon>
        <taxon>Bacilli</taxon>
        <taxon>Bacillales</taxon>
        <taxon>Bacillaceae</taxon>
        <taxon>Litchfieldia</taxon>
    </lineage>
</organism>
<dbReference type="Proteomes" id="UP001516662">
    <property type="component" value="Unassembled WGS sequence"/>
</dbReference>
<protein>
    <submittedName>
        <fullName evidence="3">MinD/ParA family protein</fullName>
    </submittedName>
</protein>
<dbReference type="InterPro" id="IPR050625">
    <property type="entry name" value="ParA/MinD_ATPase"/>
</dbReference>
<gene>
    <name evidence="3" type="ORF">IMZ08_11650</name>
</gene>
<evidence type="ECO:0000313" key="4">
    <source>
        <dbReference type="Proteomes" id="UP001516662"/>
    </source>
</evidence>
<proteinExistence type="predicted"/>
<name>A0ABR9QJM9_9BACI</name>
<dbReference type="SUPFAM" id="SSF52540">
    <property type="entry name" value="P-loop containing nucleoside triphosphate hydrolases"/>
    <property type="match status" value="1"/>
</dbReference>
<keyword evidence="2" id="KW-0067">ATP-binding</keyword>
<dbReference type="CDD" id="cd02038">
    <property type="entry name" value="FlhG-like"/>
    <property type="match status" value="1"/>
</dbReference>
<keyword evidence="4" id="KW-1185">Reference proteome</keyword>
<accession>A0ABR9QJM9</accession>
<comment type="caution">
    <text evidence="3">The sequence shown here is derived from an EMBL/GenBank/DDBJ whole genome shotgun (WGS) entry which is preliminary data.</text>
</comment>
<dbReference type="EMBL" id="JADCLJ010000020">
    <property type="protein sequence ID" value="MBE4908710.1"/>
    <property type="molecule type" value="Genomic_DNA"/>
</dbReference>